<comment type="similarity">
    <text evidence="2">Belongs to the ATG3 family.</text>
</comment>
<dbReference type="AlphaFoldDB" id="A0A976QU44"/>
<dbReference type="PANTHER" id="PTHR12866:SF2">
    <property type="entry name" value="UBIQUITIN-LIKE-CONJUGATING ENZYME ATG3"/>
    <property type="match status" value="1"/>
</dbReference>
<dbReference type="GO" id="GO:0015031">
    <property type="term" value="P:protein transport"/>
    <property type="evidence" value="ECO:0007669"/>
    <property type="project" value="UniProtKB-KW"/>
</dbReference>
<dbReference type="Gene3D" id="3.30.1460.50">
    <property type="match status" value="1"/>
</dbReference>
<dbReference type="PANTHER" id="PTHR12866">
    <property type="entry name" value="UBIQUITIN-LIKE-CONJUGATING ENZYME ATG3"/>
    <property type="match status" value="1"/>
</dbReference>
<dbReference type="InterPro" id="IPR007135">
    <property type="entry name" value="Atg3/Atg10"/>
</dbReference>
<reference evidence="8" key="1">
    <citation type="submission" date="2022-07" db="EMBL/GenBank/DDBJ databases">
        <title>Evaluation of T. orientalis genome assembly methods using nanopore sequencing and analysis of variation between genomes.</title>
        <authorList>
            <person name="Yam J."/>
            <person name="Micallef M.L."/>
            <person name="Liu M."/>
            <person name="Djordjevic S.P."/>
            <person name="Bogema D.R."/>
            <person name="Jenkins C."/>
        </authorList>
    </citation>
    <scope>NUCLEOTIDE SEQUENCE</scope>
    <source>
        <strain evidence="8">Goon Nure</strain>
    </source>
</reference>
<keyword evidence="5" id="KW-0833">Ubl conjugation pathway</keyword>
<keyword evidence="3" id="KW-0813">Transport</keyword>
<keyword evidence="7" id="KW-0072">Autophagy</keyword>
<protein>
    <recommendedName>
        <fullName evidence="10">Autophagocytosis associated protein</fullName>
    </recommendedName>
</protein>
<evidence type="ECO:0000256" key="7">
    <source>
        <dbReference type="ARBA" id="ARBA00023006"/>
    </source>
</evidence>
<proteinExistence type="inferred from homology"/>
<evidence type="ECO:0000256" key="2">
    <source>
        <dbReference type="ARBA" id="ARBA00007683"/>
    </source>
</evidence>
<evidence type="ECO:0000256" key="4">
    <source>
        <dbReference type="ARBA" id="ARBA00022490"/>
    </source>
</evidence>
<dbReference type="GO" id="GO:0000407">
    <property type="term" value="C:phagophore assembly site"/>
    <property type="evidence" value="ECO:0007669"/>
    <property type="project" value="TreeGrafter"/>
</dbReference>
<evidence type="ECO:0000256" key="6">
    <source>
        <dbReference type="ARBA" id="ARBA00022927"/>
    </source>
</evidence>
<keyword evidence="6" id="KW-0653">Protein transport</keyword>
<dbReference type="GO" id="GO:0061723">
    <property type="term" value="P:glycophagy"/>
    <property type="evidence" value="ECO:0007669"/>
    <property type="project" value="TreeGrafter"/>
</dbReference>
<dbReference type="GO" id="GO:0000045">
    <property type="term" value="P:autophagosome assembly"/>
    <property type="evidence" value="ECO:0007669"/>
    <property type="project" value="TreeGrafter"/>
</dbReference>
<gene>
    <name evidence="8" type="ORF">MACK_002196</name>
</gene>
<comment type="subcellular location">
    <subcellularLocation>
        <location evidence="1">Cytoplasm</location>
    </subcellularLocation>
</comment>
<sequence>MRRAYEVFTTSFSHLFDPDDFVLGLGGSLNVNDFITHGDVLVEANKIWKWAGRSASAYDSNLPEDKQYLHSDRVVCLKGINSEITTHDSWEVAGSSEDKGECPNNLHEDDPASLDETSYRKYELSVTYDRYNETPRLWLRGYNQFGLPLTKDEMLEDVPEAYVGKSVTVEKHPFTGHLTLTVHPCNQKEIVKTEKENFSDKNVLVNLLRMWSSVFPCINLQDLNLRGQSPTDF</sequence>
<organism evidence="8 9">
    <name type="scientific">Theileria orientalis</name>
    <dbReference type="NCBI Taxonomy" id="68886"/>
    <lineage>
        <taxon>Eukaryota</taxon>
        <taxon>Sar</taxon>
        <taxon>Alveolata</taxon>
        <taxon>Apicomplexa</taxon>
        <taxon>Aconoidasida</taxon>
        <taxon>Piroplasmida</taxon>
        <taxon>Theileriidae</taxon>
        <taxon>Theileria</taxon>
    </lineage>
</organism>
<keyword evidence="4" id="KW-0963">Cytoplasm</keyword>
<dbReference type="GO" id="GO:0044804">
    <property type="term" value="P:nucleophagy"/>
    <property type="evidence" value="ECO:0007669"/>
    <property type="project" value="TreeGrafter"/>
</dbReference>
<evidence type="ECO:0008006" key="10">
    <source>
        <dbReference type="Google" id="ProtNLM"/>
    </source>
</evidence>
<dbReference type="GO" id="GO:0019776">
    <property type="term" value="F:Atg8-family ligase activity"/>
    <property type="evidence" value="ECO:0007669"/>
    <property type="project" value="TreeGrafter"/>
</dbReference>
<name>A0A976QU44_THEOR</name>
<dbReference type="EMBL" id="CP056070">
    <property type="protein sequence ID" value="UKK01383.2"/>
    <property type="molecule type" value="Genomic_DNA"/>
</dbReference>
<evidence type="ECO:0000313" key="8">
    <source>
        <dbReference type="EMBL" id="UKK01383.2"/>
    </source>
</evidence>
<dbReference type="Pfam" id="PF03987">
    <property type="entry name" value="Autophagy_act_C"/>
    <property type="match status" value="1"/>
</dbReference>
<evidence type="ECO:0000256" key="3">
    <source>
        <dbReference type="ARBA" id="ARBA00022448"/>
    </source>
</evidence>
<dbReference type="Proteomes" id="UP000244811">
    <property type="component" value="Chromosome 3"/>
</dbReference>
<evidence type="ECO:0000313" key="9">
    <source>
        <dbReference type="Proteomes" id="UP000244811"/>
    </source>
</evidence>
<evidence type="ECO:0000256" key="1">
    <source>
        <dbReference type="ARBA" id="ARBA00004496"/>
    </source>
</evidence>
<accession>A0A976QU44</accession>
<dbReference type="GO" id="GO:0000422">
    <property type="term" value="P:autophagy of mitochondrion"/>
    <property type="evidence" value="ECO:0007669"/>
    <property type="project" value="TreeGrafter"/>
</dbReference>
<evidence type="ECO:0000256" key="5">
    <source>
        <dbReference type="ARBA" id="ARBA00022786"/>
    </source>
</evidence>
<dbReference type="GO" id="GO:0005829">
    <property type="term" value="C:cytosol"/>
    <property type="evidence" value="ECO:0007669"/>
    <property type="project" value="TreeGrafter"/>
</dbReference>